<evidence type="ECO:0000313" key="11">
    <source>
        <dbReference type="Proteomes" id="UP001347796"/>
    </source>
</evidence>
<dbReference type="EMBL" id="JAZGQO010000008">
    <property type="protein sequence ID" value="KAK6179172.1"/>
    <property type="molecule type" value="Genomic_DNA"/>
</dbReference>
<dbReference type="AlphaFoldDB" id="A0AAN8PIV6"/>
<comment type="function">
    <text evidence="9">Structural component of the gap junctions.</text>
</comment>
<feature type="transmembrane region" description="Helical" evidence="9">
    <location>
        <begin position="27"/>
        <end position="44"/>
    </location>
</feature>
<evidence type="ECO:0000256" key="4">
    <source>
        <dbReference type="ARBA" id="ARBA00022692"/>
    </source>
</evidence>
<evidence type="ECO:0000256" key="7">
    <source>
        <dbReference type="ARBA" id="ARBA00023136"/>
    </source>
</evidence>
<proteinExistence type="inferred from homology"/>
<keyword evidence="5 9" id="KW-1133">Transmembrane helix</keyword>
<keyword evidence="3" id="KW-1003">Cell membrane</keyword>
<evidence type="ECO:0000313" key="10">
    <source>
        <dbReference type="EMBL" id="KAK6179172.1"/>
    </source>
</evidence>
<evidence type="ECO:0000256" key="3">
    <source>
        <dbReference type="ARBA" id="ARBA00022475"/>
    </source>
</evidence>
<feature type="transmembrane region" description="Helical" evidence="9">
    <location>
        <begin position="101"/>
        <end position="123"/>
    </location>
</feature>
<dbReference type="PRINTS" id="PR01262">
    <property type="entry name" value="INNEXIN"/>
</dbReference>
<evidence type="ECO:0000256" key="5">
    <source>
        <dbReference type="ARBA" id="ARBA00022989"/>
    </source>
</evidence>
<dbReference type="Pfam" id="PF00876">
    <property type="entry name" value="Innexin"/>
    <property type="match status" value="1"/>
</dbReference>
<evidence type="ECO:0000256" key="8">
    <source>
        <dbReference type="ARBA" id="ARBA00023303"/>
    </source>
</evidence>
<reference evidence="10 11" key="1">
    <citation type="submission" date="2024-01" db="EMBL/GenBank/DDBJ databases">
        <title>The genome of the rayed Mediterranean limpet Patella caerulea (Linnaeus, 1758).</title>
        <authorList>
            <person name="Anh-Thu Weber A."/>
            <person name="Halstead-Nussloch G."/>
        </authorList>
    </citation>
    <scope>NUCLEOTIDE SEQUENCE [LARGE SCALE GENOMIC DNA]</scope>
    <source>
        <strain evidence="10">AATW-2023a</strain>
        <tissue evidence="10">Whole specimen</tissue>
    </source>
</reference>
<gene>
    <name evidence="9" type="primary">inx</name>
    <name evidence="10" type="ORF">SNE40_011592</name>
</gene>
<dbReference type="InterPro" id="IPR000990">
    <property type="entry name" value="Innexin"/>
</dbReference>
<dbReference type="Proteomes" id="UP001347796">
    <property type="component" value="Unassembled WGS sequence"/>
</dbReference>
<keyword evidence="2 9" id="KW-0813">Transport</keyword>
<comment type="caution">
    <text evidence="10">The sequence shown here is derived from an EMBL/GenBank/DDBJ whole genome shotgun (WGS) entry which is preliminary data.</text>
</comment>
<dbReference type="GO" id="GO:0034220">
    <property type="term" value="P:monoatomic ion transmembrane transport"/>
    <property type="evidence" value="ECO:0007669"/>
    <property type="project" value="UniProtKB-KW"/>
</dbReference>
<accession>A0AAN8PIV6</accession>
<comment type="subcellular location">
    <subcellularLocation>
        <location evidence="1 9">Cell membrane</location>
        <topology evidence="1 9">Multi-pass membrane protein</topology>
    </subcellularLocation>
</comment>
<keyword evidence="8 9" id="KW-0407">Ion channel</keyword>
<dbReference type="GO" id="GO:0005886">
    <property type="term" value="C:plasma membrane"/>
    <property type="evidence" value="ECO:0007669"/>
    <property type="project" value="UniProtKB-SubCell"/>
</dbReference>
<keyword evidence="11" id="KW-1185">Reference proteome</keyword>
<evidence type="ECO:0000256" key="2">
    <source>
        <dbReference type="ARBA" id="ARBA00022448"/>
    </source>
</evidence>
<sequence length="396" mass="46635">MSINGILSYAVFSRLSSSNDDGWTDRLNHLYTVFILVIFTIIVGSKQFVGDAIQCLVPPEYKPTYNAYVLAHCWMNNTYYVDMEEEIPKEIEKRGAKELAYYQWVPIILLFMAFLFKIPYVLWRIMSNATGFNVSTYVTLAVNSQYGPCEKHDERMKQMAEHLDKWLEFYKKVLTLPPRCDPEKQRYIAWDGGKRWYIIIIYFIAKILYSVNVVCQFFMLDEFLGGWFSLYGSSLIKKLLTNRAWGISTRFPLQTLCELVIRNMNNVLRFTIQCVLPINLFNEKIFLFLWFWLVFVSVMSILSLLRWFRLMTVVSKRISFVEDYLRLLNALCGEQDKSHVKKFVTDYLQGDGVFILKMLENNCGPVVTSDIVRHLWYLYRIRPMPSSAEYATQTQF</sequence>
<organism evidence="10 11">
    <name type="scientific">Patella caerulea</name>
    <name type="common">Rayed Mediterranean limpet</name>
    <dbReference type="NCBI Taxonomy" id="87958"/>
    <lineage>
        <taxon>Eukaryota</taxon>
        <taxon>Metazoa</taxon>
        <taxon>Spiralia</taxon>
        <taxon>Lophotrochozoa</taxon>
        <taxon>Mollusca</taxon>
        <taxon>Gastropoda</taxon>
        <taxon>Patellogastropoda</taxon>
        <taxon>Patelloidea</taxon>
        <taxon>Patellidae</taxon>
        <taxon>Patella</taxon>
    </lineage>
</organism>
<dbReference type="GO" id="GO:0005921">
    <property type="term" value="C:gap junction"/>
    <property type="evidence" value="ECO:0007669"/>
    <property type="project" value="UniProtKB-UniRule"/>
</dbReference>
<name>A0AAN8PIV6_PATCE</name>
<evidence type="ECO:0000256" key="1">
    <source>
        <dbReference type="ARBA" id="ARBA00004651"/>
    </source>
</evidence>
<dbReference type="PANTHER" id="PTHR11893:SF36">
    <property type="entry name" value="INNEXIN-5"/>
    <property type="match status" value="1"/>
</dbReference>
<dbReference type="PANTHER" id="PTHR11893">
    <property type="entry name" value="INNEXIN"/>
    <property type="match status" value="1"/>
</dbReference>
<keyword evidence="6 9" id="KW-0406">Ion transport</keyword>
<feature type="transmembrane region" description="Helical" evidence="9">
    <location>
        <begin position="285"/>
        <end position="308"/>
    </location>
</feature>
<feature type="transmembrane region" description="Helical" evidence="9">
    <location>
        <begin position="196"/>
        <end position="219"/>
    </location>
</feature>
<protein>
    <recommendedName>
        <fullName evidence="9">Innexin</fullName>
    </recommendedName>
</protein>
<keyword evidence="7 9" id="KW-0472">Membrane</keyword>
<comment type="similarity">
    <text evidence="9">Belongs to the pannexin family.</text>
</comment>
<dbReference type="PROSITE" id="PS51013">
    <property type="entry name" value="PANNEXIN"/>
    <property type="match status" value="1"/>
</dbReference>
<evidence type="ECO:0000256" key="9">
    <source>
        <dbReference type="RuleBase" id="RU010713"/>
    </source>
</evidence>
<evidence type="ECO:0000256" key="6">
    <source>
        <dbReference type="ARBA" id="ARBA00023065"/>
    </source>
</evidence>
<keyword evidence="4 9" id="KW-0812">Transmembrane</keyword>